<dbReference type="InterPro" id="IPR036429">
    <property type="entry name" value="SpoA-like_sf"/>
</dbReference>
<dbReference type="PRINTS" id="PR00956">
    <property type="entry name" value="FLGMOTORFLIN"/>
</dbReference>
<proteinExistence type="inferred from homology"/>
<keyword evidence="4" id="KW-1185">Reference proteome</keyword>
<dbReference type="InterPro" id="IPR013385">
    <property type="entry name" value="T3SS_SpaO/YscQ/SpaO"/>
</dbReference>
<accession>A0ABT3ZLX9</accession>
<dbReference type="PANTHER" id="PTHR30034:SF6">
    <property type="entry name" value="YOP PROTEINS TRANSLOCATION PROTEIN Q"/>
    <property type="match status" value="1"/>
</dbReference>
<evidence type="ECO:0000313" key="3">
    <source>
        <dbReference type="EMBL" id="MCY0387285.1"/>
    </source>
</evidence>
<dbReference type="SUPFAM" id="SSF101801">
    <property type="entry name" value="Surface presentation of antigens (SPOA)"/>
    <property type="match status" value="1"/>
</dbReference>
<evidence type="ECO:0000259" key="2">
    <source>
        <dbReference type="Pfam" id="PF01052"/>
    </source>
</evidence>
<dbReference type="InterPro" id="IPR001543">
    <property type="entry name" value="FliN-like_C"/>
</dbReference>
<evidence type="ECO:0000313" key="4">
    <source>
        <dbReference type="Proteomes" id="UP001082899"/>
    </source>
</evidence>
<protein>
    <submittedName>
        <fullName evidence="3">Type III secretion system cytoplasmic ring protein SctQ</fullName>
    </submittedName>
</protein>
<comment type="similarity">
    <text evidence="1">Belongs to the FliN/MopA/SpaO family.</text>
</comment>
<dbReference type="Gene3D" id="2.30.330.10">
    <property type="entry name" value="SpoA-like"/>
    <property type="match status" value="1"/>
</dbReference>
<dbReference type="PANTHER" id="PTHR30034">
    <property type="entry name" value="FLAGELLAR MOTOR SWITCH PROTEIN FLIM"/>
    <property type="match status" value="1"/>
</dbReference>
<name>A0ABT3ZLX9_9BURK</name>
<dbReference type="EMBL" id="JAPMXC010000001">
    <property type="protein sequence ID" value="MCY0387285.1"/>
    <property type="molecule type" value="Genomic_DNA"/>
</dbReference>
<organism evidence="3 4">
    <name type="scientific">Robbsia betulipollinis</name>
    <dbReference type="NCBI Taxonomy" id="2981849"/>
    <lineage>
        <taxon>Bacteria</taxon>
        <taxon>Pseudomonadati</taxon>
        <taxon>Pseudomonadota</taxon>
        <taxon>Betaproteobacteria</taxon>
        <taxon>Burkholderiales</taxon>
        <taxon>Burkholderiaceae</taxon>
        <taxon>Robbsia</taxon>
    </lineage>
</organism>
<dbReference type="NCBIfam" id="TIGR02551">
    <property type="entry name" value="SpaO_YscQ"/>
    <property type="match status" value="1"/>
</dbReference>
<reference evidence="3" key="1">
    <citation type="submission" date="2022-11" db="EMBL/GenBank/DDBJ databases">
        <title>Robbsia betulipollinis sp. nov., isolated from pollen of birch (Betula pendula).</title>
        <authorList>
            <person name="Shi H."/>
            <person name="Ambika Manirajan B."/>
            <person name="Ratering S."/>
            <person name="Geissler-Plaum R."/>
            <person name="Schnell S."/>
        </authorList>
    </citation>
    <scope>NUCLEOTIDE SEQUENCE</scope>
    <source>
        <strain evidence="3">Bb-Pol-6</strain>
    </source>
</reference>
<dbReference type="InterPro" id="IPR001172">
    <property type="entry name" value="FliN_T3SS_HrcQb"/>
</dbReference>
<dbReference type="Proteomes" id="UP001082899">
    <property type="component" value="Unassembled WGS sequence"/>
</dbReference>
<dbReference type="Pfam" id="PF01052">
    <property type="entry name" value="FliMN_C"/>
    <property type="match status" value="1"/>
</dbReference>
<sequence>MALTPRPSRLMPRLRLSAREAEALTLISRRLLDCSVPCDAAMPGRAAWRLSLTPGRNDAVRATCDREIAIDWSGARLHLRFPARAAALWLAARLGVDEAEALDPPLAEAVLEAMLDEVVERLALGGLGAPRWRHAPPVADPPLALAHAFVLAVRCDEEADVGPEAGGAPRSGVLACVETDAFGVMLLASLLARHPDRENDIAIDALPVPLRLVIGDAELRVVEMASLAAGDIVRCTRCTLGAVPWVAATAPDGRVWRMRLVGSASGETGPGAAGRLIFMGRGHGMTEGHFDETTFDVAPGADGPPAMAEDTRRDDAWIERMPVRLQFDLGTQVVPLGELRRLQPGQALDLERPSRAPVCIRANGMPIGWGDLVEIDGNIGIVIVALSERIHAADEATERTPAAT</sequence>
<dbReference type="RefSeq" id="WP_267847039.1">
    <property type="nucleotide sequence ID" value="NZ_JAPMXC010000001.1"/>
</dbReference>
<evidence type="ECO:0000256" key="1">
    <source>
        <dbReference type="ARBA" id="ARBA00009226"/>
    </source>
</evidence>
<gene>
    <name evidence="3" type="primary">sctQ</name>
    <name evidence="3" type="ORF">OVY01_08565</name>
</gene>
<feature type="domain" description="Flagellar motor switch protein FliN-like C-terminal" evidence="2">
    <location>
        <begin position="317"/>
        <end position="384"/>
    </location>
</feature>
<comment type="caution">
    <text evidence="3">The sequence shown here is derived from an EMBL/GenBank/DDBJ whole genome shotgun (WGS) entry which is preliminary data.</text>
</comment>